<proteinExistence type="inferred from homology"/>
<protein>
    <recommendedName>
        <fullName evidence="14">Cation-efflux pump FieF</fullName>
    </recommendedName>
</protein>
<accession>A0A6N8EAF6</accession>
<evidence type="ECO:0000256" key="1">
    <source>
        <dbReference type="ARBA" id="ARBA00004651"/>
    </source>
</evidence>
<dbReference type="Gene3D" id="3.30.70.1350">
    <property type="entry name" value="Cation efflux protein, cytoplasmic domain"/>
    <property type="match status" value="1"/>
</dbReference>
<dbReference type="InterPro" id="IPR027470">
    <property type="entry name" value="Cation_efflux_CTD"/>
</dbReference>
<evidence type="ECO:0000259" key="17">
    <source>
        <dbReference type="Pfam" id="PF16916"/>
    </source>
</evidence>
<dbReference type="EMBL" id="WNKT01000007">
    <property type="protein sequence ID" value="MTW20531.1"/>
    <property type="molecule type" value="Genomic_DNA"/>
</dbReference>
<evidence type="ECO:0000256" key="5">
    <source>
        <dbReference type="ARBA" id="ARBA00022496"/>
    </source>
</evidence>
<keyword evidence="7" id="KW-0406">Ion transport</keyword>
<keyword evidence="19" id="KW-1185">Reference proteome</keyword>
<comment type="similarity">
    <text evidence="2">Belongs to the cation diffusion facilitator (CDF) transporter (TC 2.A.4) family. FieF subfamily.</text>
</comment>
<evidence type="ECO:0000313" key="18">
    <source>
        <dbReference type="EMBL" id="MTW20531.1"/>
    </source>
</evidence>
<dbReference type="Pfam" id="PF01545">
    <property type="entry name" value="Cation_efflux"/>
    <property type="match status" value="1"/>
</dbReference>
<evidence type="ECO:0000256" key="2">
    <source>
        <dbReference type="ARBA" id="ARBA00010212"/>
    </source>
</evidence>
<sequence>MSIEPREPTTSQETARLLRLATWASVATAGLLILVKVVAWGMTGSITVLASLMDSAMDAMASLLTLFAVRWSLKPADAEHRFGHGKAQALAALGQSAFIAGSALFLGLQAIDRFLHPRPLTEIGIGLGVIAFAILATLALLALQRHVIRRTGSPAIRADALHYATDLATNSATLVALGLASLGWSGVDPILGLAIGLYILWSAVRIGRDAIEMLMDRELPDEARWHILELARAIPEVHGAHGLRTRQSGQSLIIQLHLELDDALPLRQAHQIALAVETRIRERYPDSDILIHQDPVSLGREAMDT</sequence>
<dbReference type="GO" id="GO:0005886">
    <property type="term" value="C:plasma membrane"/>
    <property type="evidence" value="ECO:0007669"/>
    <property type="project" value="UniProtKB-SubCell"/>
</dbReference>
<keyword evidence="5" id="KW-0408">Iron</keyword>
<feature type="domain" description="Cation efflux protein cytoplasmic" evidence="17">
    <location>
        <begin position="219"/>
        <end position="295"/>
    </location>
</feature>
<keyword evidence="7" id="KW-0862">Zinc</keyword>
<keyword evidence="5" id="KW-0410">Iron transport</keyword>
<name>A0A6N8EAF6_9GAMM</name>
<evidence type="ECO:0000256" key="13">
    <source>
        <dbReference type="ARBA" id="ARBA00062926"/>
    </source>
</evidence>
<feature type="transmembrane region" description="Helical" evidence="15">
    <location>
        <begin position="20"/>
        <end position="42"/>
    </location>
</feature>
<dbReference type="GO" id="GO:0015093">
    <property type="term" value="F:ferrous iron transmembrane transporter activity"/>
    <property type="evidence" value="ECO:0007669"/>
    <property type="project" value="TreeGrafter"/>
</dbReference>
<evidence type="ECO:0000256" key="4">
    <source>
        <dbReference type="ARBA" id="ARBA00022475"/>
    </source>
</evidence>
<keyword evidence="6 15" id="KW-0812">Transmembrane</keyword>
<evidence type="ECO:0000256" key="6">
    <source>
        <dbReference type="ARBA" id="ARBA00022692"/>
    </source>
</evidence>
<dbReference type="FunFam" id="3.30.70.1350:FF:000002">
    <property type="entry name" value="Ferrous-iron efflux pump FieF"/>
    <property type="match status" value="1"/>
</dbReference>
<evidence type="ECO:0000256" key="7">
    <source>
        <dbReference type="ARBA" id="ARBA00022906"/>
    </source>
</evidence>
<comment type="subcellular location">
    <subcellularLocation>
        <location evidence="1">Cell membrane</location>
        <topology evidence="1">Multi-pass membrane protein</topology>
    </subcellularLocation>
</comment>
<dbReference type="Pfam" id="PF16916">
    <property type="entry name" value="ZT_dimer"/>
    <property type="match status" value="1"/>
</dbReference>
<keyword evidence="4" id="KW-1003">Cell membrane</keyword>
<dbReference type="GO" id="GO:0015086">
    <property type="term" value="F:cadmium ion transmembrane transporter activity"/>
    <property type="evidence" value="ECO:0007669"/>
    <property type="project" value="TreeGrafter"/>
</dbReference>
<evidence type="ECO:0000256" key="15">
    <source>
        <dbReference type="SAM" id="Phobius"/>
    </source>
</evidence>
<dbReference type="InterPro" id="IPR027469">
    <property type="entry name" value="Cation_efflux_TMD_sf"/>
</dbReference>
<reference evidence="18 19" key="1">
    <citation type="submission" date="2019-11" db="EMBL/GenBank/DDBJ databases">
        <title>Whole-genome sequence of the anaerobic purple sulfur bacterium Allochromatium palmeri DSM 15591.</title>
        <authorList>
            <person name="Kyndt J.A."/>
            <person name="Meyer T.E."/>
        </authorList>
    </citation>
    <scope>NUCLEOTIDE SEQUENCE [LARGE SCALE GENOMIC DNA]</scope>
    <source>
        <strain evidence="18 19">DSM 15591</strain>
    </source>
</reference>
<dbReference type="SUPFAM" id="SSF160240">
    <property type="entry name" value="Cation efflux protein cytoplasmic domain-like"/>
    <property type="match status" value="1"/>
</dbReference>
<feature type="domain" description="Cation efflux protein transmembrane" evidence="16">
    <location>
        <begin position="23"/>
        <end position="215"/>
    </location>
</feature>
<feature type="transmembrane region" description="Helical" evidence="15">
    <location>
        <begin position="190"/>
        <end position="207"/>
    </location>
</feature>
<evidence type="ECO:0000256" key="9">
    <source>
        <dbReference type="ARBA" id="ARBA00023136"/>
    </source>
</evidence>
<comment type="caution">
    <text evidence="18">The sequence shown here is derived from an EMBL/GenBank/DDBJ whole genome shotgun (WGS) entry which is preliminary data.</text>
</comment>
<dbReference type="Proteomes" id="UP000434044">
    <property type="component" value="Unassembled WGS sequence"/>
</dbReference>
<organism evidence="18 19">
    <name type="scientific">Allochromatium palmeri</name>
    <dbReference type="NCBI Taxonomy" id="231048"/>
    <lineage>
        <taxon>Bacteria</taxon>
        <taxon>Pseudomonadati</taxon>
        <taxon>Pseudomonadota</taxon>
        <taxon>Gammaproteobacteria</taxon>
        <taxon>Chromatiales</taxon>
        <taxon>Chromatiaceae</taxon>
        <taxon>Allochromatium</taxon>
    </lineage>
</organism>
<feature type="transmembrane region" description="Helical" evidence="15">
    <location>
        <begin position="163"/>
        <end position="184"/>
    </location>
</feature>
<feature type="transmembrane region" description="Helical" evidence="15">
    <location>
        <begin position="90"/>
        <end position="111"/>
    </location>
</feature>
<keyword evidence="8 15" id="KW-1133">Transmembrane helix</keyword>
<dbReference type="PANTHER" id="PTHR43840:SF41">
    <property type="entry name" value="CATION-EFFLUX PUMP FIEF"/>
    <property type="match status" value="1"/>
</dbReference>
<dbReference type="InterPro" id="IPR058533">
    <property type="entry name" value="Cation_efflux_TM"/>
</dbReference>
<dbReference type="InterPro" id="IPR002524">
    <property type="entry name" value="Cation_efflux"/>
</dbReference>
<keyword evidence="9 15" id="KW-0472">Membrane</keyword>
<feature type="transmembrane region" description="Helical" evidence="15">
    <location>
        <begin position="123"/>
        <end position="143"/>
    </location>
</feature>
<comment type="catalytic activity">
    <reaction evidence="12">
        <text>Cd(2+)(in) + H(+)(out) = Cd(2+)(out) + H(+)(in)</text>
        <dbReference type="Rhea" id="RHEA:28739"/>
        <dbReference type="ChEBI" id="CHEBI:15378"/>
        <dbReference type="ChEBI" id="CHEBI:48775"/>
    </reaction>
</comment>
<evidence type="ECO:0000313" key="19">
    <source>
        <dbReference type="Proteomes" id="UP000434044"/>
    </source>
</evidence>
<dbReference type="GO" id="GO:0006882">
    <property type="term" value="P:intracellular zinc ion homeostasis"/>
    <property type="evidence" value="ECO:0007669"/>
    <property type="project" value="TreeGrafter"/>
</dbReference>
<evidence type="ECO:0000256" key="12">
    <source>
        <dbReference type="ARBA" id="ARBA00050984"/>
    </source>
</evidence>
<dbReference type="OrthoDB" id="9806522at2"/>
<dbReference type="GO" id="GO:0015341">
    <property type="term" value="F:zinc efflux antiporter activity"/>
    <property type="evidence" value="ECO:0007669"/>
    <property type="project" value="TreeGrafter"/>
</dbReference>
<dbReference type="PANTHER" id="PTHR43840">
    <property type="entry name" value="MITOCHONDRIAL METAL TRANSPORTER 1-RELATED"/>
    <property type="match status" value="1"/>
</dbReference>
<dbReference type="InterPro" id="IPR036837">
    <property type="entry name" value="Cation_efflux_CTD_sf"/>
</dbReference>
<evidence type="ECO:0000256" key="8">
    <source>
        <dbReference type="ARBA" id="ARBA00022989"/>
    </source>
</evidence>
<comment type="subunit">
    <text evidence="13">Homodimer. The subunits are held together in a parallel orientation through zinc binding at the interface of the cytoplasmic domains.</text>
</comment>
<feature type="transmembrane region" description="Helical" evidence="15">
    <location>
        <begin position="48"/>
        <end position="69"/>
    </location>
</feature>
<evidence type="ECO:0000256" key="14">
    <source>
        <dbReference type="ARBA" id="ARBA00072262"/>
    </source>
</evidence>
<gene>
    <name evidence="18" type="ORF">GJ668_05405</name>
</gene>
<evidence type="ECO:0000256" key="3">
    <source>
        <dbReference type="ARBA" id="ARBA00022448"/>
    </source>
</evidence>
<keyword evidence="3" id="KW-0813">Transport</keyword>
<keyword evidence="7" id="KW-0864">Zinc transport</keyword>
<evidence type="ECO:0000256" key="11">
    <source>
        <dbReference type="ARBA" id="ARBA00047695"/>
    </source>
</evidence>
<comment type="catalytic activity">
    <reaction evidence="11">
        <text>Zn(2+)(in) + H(+)(out) = Zn(2+)(out) + H(+)(in)</text>
        <dbReference type="Rhea" id="RHEA:28839"/>
        <dbReference type="ChEBI" id="CHEBI:15378"/>
        <dbReference type="ChEBI" id="CHEBI:29105"/>
    </reaction>
</comment>
<dbReference type="Gene3D" id="1.20.1510.10">
    <property type="entry name" value="Cation efflux protein transmembrane domain"/>
    <property type="match status" value="1"/>
</dbReference>
<evidence type="ECO:0000256" key="10">
    <source>
        <dbReference type="ARBA" id="ARBA00035584"/>
    </source>
</evidence>
<comment type="catalytic activity">
    <reaction evidence="10">
        <text>Fe(2+)(in) + H(+)(out) = Fe(2+)(out) + H(+)(in)</text>
        <dbReference type="Rhea" id="RHEA:29439"/>
        <dbReference type="ChEBI" id="CHEBI:15378"/>
        <dbReference type="ChEBI" id="CHEBI:29033"/>
    </reaction>
</comment>
<dbReference type="InterPro" id="IPR050291">
    <property type="entry name" value="CDF_Transporter"/>
</dbReference>
<dbReference type="SUPFAM" id="SSF161111">
    <property type="entry name" value="Cation efflux protein transmembrane domain-like"/>
    <property type="match status" value="1"/>
</dbReference>
<dbReference type="RefSeq" id="WP_155449126.1">
    <property type="nucleotide sequence ID" value="NZ_WNKT01000007.1"/>
</dbReference>
<dbReference type="NCBIfam" id="TIGR01297">
    <property type="entry name" value="CDF"/>
    <property type="match status" value="1"/>
</dbReference>
<dbReference type="FunFam" id="1.20.1510.10:FF:000001">
    <property type="entry name" value="Ferrous-iron efflux pump FieF"/>
    <property type="match status" value="1"/>
</dbReference>
<evidence type="ECO:0000259" key="16">
    <source>
        <dbReference type="Pfam" id="PF01545"/>
    </source>
</evidence>
<dbReference type="AlphaFoldDB" id="A0A6N8EAF6"/>